<accession>A0A562WAZ7</accession>
<reference evidence="2 3" key="1">
    <citation type="submission" date="2019-07" db="EMBL/GenBank/DDBJ databases">
        <title>R&amp;d 2014.</title>
        <authorList>
            <person name="Klenk H.-P."/>
        </authorList>
    </citation>
    <scope>NUCLEOTIDE SEQUENCE [LARGE SCALE GENOMIC DNA]</scope>
    <source>
        <strain evidence="2 3">DSM 43912</strain>
    </source>
</reference>
<proteinExistence type="predicted"/>
<feature type="compositionally biased region" description="Basic residues" evidence="1">
    <location>
        <begin position="17"/>
        <end position="29"/>
    </location>
</feature>
<organism evidence="2 3">
    <name type="scientific">Micromonospora sagamiensis</name>
    <dbReference type="NCBI Taxonomy" id="47875"/>
    <lineage>
        <taxon>Bacteria</taxon>
        <taxon>Bacillati</taxon>
        <taxon>Actinomycetota</taxon>
        <taxon>Actinomycetes</taxon>
        <taxon>Micromonosporales</taxon>
        <taxon>Micromonosporaceae</taxon>
        <taxon>Micromonospora</taxon>
    </lineage>
</organism>
<protein>
    <submittedName>
        <fullName evidence="2">Uncharacterized protein</fullName>
    </submittedName>
</protein>
<dbReference type="Proteomes" id="UP000319728">
    <property type="component" value="Unassembled WGS sequence"/>
</dbReference>
<sequence length="87" mass="9828">MVGVPAGQGRTPDSRAGRQKLAPRGRHRGHVDQGMRDHVRTLAPALLLFLPFSPCGRFTTDDGSEYDWHPLEKRWVQGMDPFTLPDY</sequence>
<evidence type="ECO:0000313" key="2">
    <source>
        <dbReference type="EMBL" id="TWJ27412.1"/>
    </source>
</evidence>
<gene>
    <name evidence="2" type="ORF">JD81_00901</name>
</gene>
<keyword evidence="3" id="KW-1185">Reference proteome</keyword>
<name>A0A562WAZ7_9ACTN</name>
<dbReference type="AlphaFoldDB" id="A0A562WAZ7"/>
<evidence type="ECO:0000256" key="1">
    <source>
        <dbReference type="SAM" id="MobiDB-lite"/>
    </source>
</evidence>
<evidence type="ECO:0000313" key="3">
    <source>
        <dbReference type="Proteomes" id="UP000319728"/>
    </source>
</evidence>
<dbReference type="EMBL" id="VLLP01000001">
    <property type="protein sequence ID" value="TWJ27412.1"/>
    <property type="molecule type" value="Genomic_DNA"/>
</dbReference>
<feature type="region of interest" description="Disordered" evidence="1">
    <location>
        <begin position="1"/>
        <end position="35"/>
    </location>
</feature>
<comment type="caution">
    <text evidence="2">The sequence shown here is derived from an EMBL/GenBank/DDBJ whole genome shotgun (WGS) entry which is preliminary data.</text>
</comment>